<name>A0A1X7SE34_AMPQE</name>
<organism evidence="1">
    <name type="scientific">Amphimedon queenslandica</name>
    <name type="common">Sponge</name>
    <dbReference type="NCBI Taxonomy" id="400682"/>
    <lineage>
        <taxon>Eukaryota</taxon>
        <taxon>Metazoa</taxon>
        <taxon>Porifera</taxon>
        <taxon>Demospongiae</taxon>
        <taxon>Heteroscleromorpha</taxon>
        <taxon>Haplosclerida</taxon>
        <taxon>Niphatidae</taxon>
        <taxon>Amphimedon</taxon>
    </lineage>
</organism>
<dbReference type="OrthoDB" id="10011386at2759"/>
<proteinExistence type="predicted"/>
<evidence type="ECO:0000313" key="1">
    <source>
        <dbReference type="EnsemblMetazoa" id="Aqu2.1.00333_001"/>
    </source>
</evidence>
<dbReference type="EnsemblMetazoa" id="Aqu2.1.00333_001">
    <property type="protein sequence ID" value="Aqu2.1.00333_001"/>
    <property type="gene ID" value="Aqu2.1.00333"/>
</dbReference>
<reference evidence="1" key="1">
    <citation type="submission" date="2017-05" db="UniProtKB">
        <authorList>
            <consortium name="EnsemblMetazoa"/>
        </authorList>
    </citation>
    <scope>IDENTIFICATION</scope>
</reference>
<dbReference type="InParanoid" id="A0A1X7SE34"/>
<sequence>DLKYIWKDINKIIDSLHMKNHVDPKCKELYDPERLKEKHPDLNTMACEQTFAWLSRYKKIVCSMPKVHHHFYLYRMIVITLIYS</sequence>
<dbReference type="AlphaFoldDB" id="A0A1X7SE34"/>
<protein>
    <submittedName>
        <fullName evidence="1">Uncharacterized protein</fullName>
    </submittedName>
</protein>
<accession>A0A1X7SE34</accession>